<dbReference type="EMBL" id="CAUYUJ010019614">
    <property type="protein sequence ID" value="CAK0892423.1"/>
    <property type="molecule type" value="Genomic_DNA"/>
</dbReference>
<evidence type="ECO:0000313" key="2">
    <source>
        <dbReference type="EMBL" id="CAK0892423.1"/>
    </source>
</evidence>
<sequence>MGIPPLTAHVCVSGACNVEDINGNIFASFLGIFAWIILCNLVFIDGVFRETQTLTAKSELKAANAILQGTCDVVVVFGQELKVTHGEQTVANMLMMTPIKGPGRERIAPDRRRGTQKIC</sequence>
<accession>A0ABN9X2Z0</accession>
<dbReference type="Proteomes" id="UP001189429">
    <property type="component" value="Unassembled WGS sequence"/>
</dbReference>
<proteinExistence type="predicted"/>
<gene>
    <name evidence="2" type="ORF">PCOR1329_LOCUS72084</name>
</gene>
<feature type="transmembrane region" description="Helical" evidence="1">
    <location>
        <begin position="25"/>
        <end position="48"/>
    </location>
</feature>
<name>A0ABN9X2Z0_9DINO</name>
<keyword evidence="1" id="KW-0472">Membrane</keyword>
<evidence type="ECO:0000256" key="1">
    <source>
        <dbReference type="SAM" id="Phobius"/>
    </source>
</evidence>
<organism evidence="2 3">
    <name type="scientific">Prorocentrum cordatum</name>
    <dbReference type="NCBI Taxonomy" id="2364126"/>
    <lineage>
        <taxon>Eukaryota</taxon>
        <taxon>Sar</taxon>
        <taxon>Alveolata</taxon>
        <taxon>Dinophyceae</taxon>
        <taxon>Prorocentrales</taxon>
        <taxon>Prorocentraceae</taxon>
        <taxon>Prorocentrum</taxon>
    </lineage>
</organism>
<reference evidence="2" key="1">
    <citation type="submission" date="2023-10" db="EMBL/GenBank/DDBJ databases">
        <authorList>
            <person name="Chen Y."/>
            <person name="Shah S."/>
            <person name="Dougan E. K."/>
            <person name="Thang M."/>
            <person name="Chan C."/>
        </authorList>
    </citation>
    <scope>NUCLEOTIDE SEQUENCE [LARGE SCALE GENOMIC DNA]</scope>
</reference>
<comment type="caution">
    <text evidence="2">The sequence shown here is derived from an EMBL/GenBank/DDBJ whole genome shotgun (WGS) entry which is preliminary data.</text>
</comment>
<protein>
    <submittedName>
        <fullName evidence="2">Uncharacterized protein</fullName>
    </submittedName>
</protein>
<keyword evidence="1" id="KW-1133">Transmembrane helix</keyword>
<keyword evidence="3" id="KW-1185">Reference proteome</keyword>
<keyword evidence="1" id="KW-0812">Transmembrane</keyword>
<evidence type="ECO:0000313" key="3">
    <source>
        <dbReference type="Proteomes" id="UP001189429"/>
    </source>
</evidence>